<organism evidence="9 10">
    <name type="scientific">Cnuella takakiae</name>
    <dbReference type="NCBI Taxonomy" id="1302690"/>
    <lineage>
        <taxon>Bacteria</taxon>
        <taxon>Pseudomonadati</taxon>
        <taxon>Bacteroidota</taxon>
        <taxon>Chitinophagia</taxon>
        <taxon>Chitinophagales</taxon>
        <taxon>Chitinophagaceae</taxon>
        <taxon>Cnuella</taxon>
    </lineage>
</organism>
<feature type="domain" description="Glycosyl-hydrolase 97 C-terminal oligomerisation" evidence="8">
    <location>
        <begin position="576"/>
        <end position="665"/>
    </location>
</feature>
<protein>
    <submittedName>
        <fullName evidence="9">Glycosyl-hydrolase 97 C-terminal, oligomerisation</fullName>
    </submittedName>
</protein>
<dbReference type="Pfam" id="PF14509">
    <property type="entry name" value="GH97_C"/>
    <property type="match status" value="1"/>
</dbReference>
<dbReference type="Pfam" id="PF14508">
    <property type="entry name" value="GH97_N"/>
    <property type="match status" value="1"/>
</dbReference>
<name>A0A1M5B059_9BACT</name>
<evidence type="ECO:0000259" key="8">
    <source>
        <dbReference type="Pfam" id="PF14509"/>
    </source>
</evidence>
<dbReference type="InterPro" id="IPR014718">
    <property type="entry name" value="GH-type_carb-bd"/>
</dbReference>
<dbReference type="InterPro" id="IPR017853">
    <property type="entry name" value="GH"/>
</dbReference>
<dbReference type="InterPro" id="IPR019563">
    <property type="entry name" value="GH97_catalytic"/>
</dbReference>
<dbReference type="InterPro" id="IPR029483">
    <property type="entry name" value="GH97_C"/>
</dbReference>
<accession>A0A1M5B059</accession>
<dbReference type="InterPro" id="IPR052720">
    <property type="entry name" value="Glycosyl_hydrolase_97"/>
</dbReference>
<dbReference type="Gene3D" id="2.60.40.1180">
    <property type="entry name" value="Golgi alpha-mannosidase II"/>
    <property type="match status" value="1"/>
</dbReference>
<dbReference type="Proteomes" id="UP000184368">
    <property type="component" value="Unassembled WGS sequence"/>
</dbReference>
<dbReference type="PANTHER" id="PTHR35803">
    <property type="entry name" value="GLUCAN 1,4-ALPHA-GLUCOSIDASE SUSB-RELATED"/>
    <property type="match status" value="1"/>
</dbReference>
<evidence type="ECO:0000259" key="7">
    <source>
        <dbReference type="Pfam" id="PF14508"/>
    </source>
</evidence>
<dbReference type="Gene3D" id="3.20.20.70">
    <property type="entry name" value="Aldolase class I"/>
    <property type="match status" value="1"/>
</dbReference>
<dbReference type="EMBL" id="FQUO01000007">
    <property type="protein sequence ID" value="SHF35562.1"/>
    <property type="molecule type" value="Genomic_DNA"/>
</dbReference>
<dbReference type="InterPro" id="IPR013785">
    <property type="entry name" value="Aldolase_TIM"/>
</dbReference>
<evidence type="ECO:0000256" key="1">
    <source>
        <dbReference type="ARBA" id="ARBA00001913"/>
    </source>
</evidence>
<gene>
    <name evidence="9" type="ORF">SAMN05444008_10770</name>
</gene>
<evidence type="ECO:0000259" key="6">
    <source>
        <dbReference type="Pfam" id="PF10566"/>
    </source>
</evidence>
<dbReference type="GO" id="GO:0016798">
    <property type="term" value="F:hydrolase activity, acting on glycosyl bonds"/>
    <property type="evidence" value="ECO:0007669"/>
    <property type="project" value="UniProtKB-KW"/>
</dbReference>
<dbReference type="SUPFAM" id="SSF51445">
    <property type="entry name" value="(Trans)glycosidases"/>
    <property type="match status" value="1"/>
</dbReference>
<dbReference type="InterPro" id="IPR029486">
    <property type="entry name" value="GH97_N"/>
</dbReference>
<dbReference type="STRING" id="1302690.BUE76_16330"/>
<keyword evidence="3 9" id="KW-0378">Hydrolase</keyword>
<evidence type="ECO:0000313" key="10">
    <source>
        <dbReference type="Proteomes" id="UP000184368"/>
    </source>
</evidence>
<evidence type="ECO:0000256" key="4">
    <source>
        <dbReference type="ARBA" id="ARBA00022837"/>
    </source>
</evidence>
<dbReference type="InterPro" id="IPR013780">
    <property type="entry name" value="Glyco_hydro_b"/>
</dbReference>
<reference evidence="9 10" key="1">
    <citation type="submission" date="2016-11" db="EMBL/GenBank/DDBJ databases">
        <authorList>
            <person name="Jaros S."/>
            <person name="Januszkiewicz K."/>
            <person name="Wedrychowicz H."/>
        </authorList>
    </citation>
    <scope>NUCLEOTIDE SEQUENCE [LARGE SCALE GENOMIC DNA]</scope>
    <source>
        <strain evidence="9 10">DSM 26897</strain>
    </source>
</reference>
<keyword evidence="4" id="KW-0106">Calcium</keyword>
<dbReference type="GO" id="GO:0030246">
    <property type="term" value="F:carbohydrate binding"/>
    <property type="evidence" value="ECO:0007669"/>
    <property type="project" value="InterPro"/>
</dbReference>
<feature type="domain" description="Glycosyl-hydrolase 97 N-terminal" evidence="7">
    <location>
        <begin position="48"/>
        <end position="311"/>
    </location>
</feature>
<dbReference type="AlphaFoldDB" id="A0A1M5B059"/>
<dbReference type="Gene3D" id="2.70.98.10">
    <property type="match status" value="1"/>
</dbReference>
<sequence>MRAGASLHANFCYATVSEMNHSLRLSFSLLLAAGICQKAAAQQHTLSLKSPDGALQVKAWVNRNGQPKYFITHNNTVVLDTSALGLVRADGDFSKGLKSTALSQLQKVADSYQLFTGKKKAVTYQANRQVLQTRNAQGQPMNLVFQVSNDGVAFRYEFPGTTTDQKTVTAEATSFHLPAGSKAWLQPMQVAKTGWERSNPAYEEHYQQGIAAGTPAPTKAGWVYPALFNTGKNWMLITEANLDTNYCATRLDSASAGGEYRVAFPDAREVMGDGALLPQGKLPFATPWRVLTVGSLATIVESTLGTDLAKPATTTKTSFIKPGKASWSWINSKDDFITYEEQKKYIDYAADMQWEYCLIDADWDRKIGYEKVAELAQYAASKNVGLLLWYNSAGDWNTVKYTPKNKLLTHESRMQEFARLKGLGIKGLKIDFFGGDGRSVIRYYHDILKDAADAGLMINFHGATLPRGWQRTYPHFVTAEAIKGFEFITFTQPDADAEPTHAAMLPFTRNAFDPMDFTPMNLNRIYTPVQRRTTSAFELALSVVFLSGVQHFAESPEGMATMPYFIKQYLRELPGSWDEVKFIDGFPGKSVVLARRNGNRWYLAGLNGTAGSMTINLPLQQFGRKMGQLITDSGDEQKLKSQNIPALPENLPVTMQPNGGFVLVLD</sequence>
<evidence type="ECO:0000256" key="2">
    <source>
        <dbReference type="ARBA" id="ARBA00011245"/>
    </source>
</evidence>
<dbReference type="PANTHER" id="PTHR35803:SF2">
    <property type="entry name" value="RETAINING ALPHA-GALACTOSIDASE"/>
    <property type="match status" value="1"/>
</dbReference>
<evidence type="ECO:0000256" key="5">
    <source>
        <dbReference type="ARBA" id="ARBA00023295"/>
    </source>
</evidence>
<keyword evidence="10" id="KW-1185">Reference proteome</keyword>
<evidence type="ECO:0000256" key="3">
    <source>
        <dbReference type="ARBA" id="ARBA00022801"/>
    </source>
</evidence>
<dbReference type="Pfam" id="PF10566">
    <property type="entry name" value="Glyco_hydro_97"/>
    <property type="match status" value="1"/>
</dbReference>
<keyword evidence="5" id="KW-0326">Glycosidase</keyword>
<comment type="subunit">
    <text evidence="2">Monomer.</text>
</comment>
<evidence type="ECO:0000313" key="9">
    <source>
        <dbReference type="EMBL" id="SHF35562.1"/>
    </source>
</evidence>
<comment type="cofactor">
    <cofactor evidence="1">
        <name>Ca(2+)</name>
        <dbReference type="ChEBI" id="CHEBI:29108"/>
    </cofactor>
</comment>
<feature type="domain" description="Glycosyl-hydrolase 97 catalytic" evidence="6">
    <location>
        <begin position="330"/>
        <end position="481"/>
    </location>
</feature>
<proteinExistence type="predicted"/>